<keyword evidence="3" id="KW-1185">Reference proteome</keyword>
<feature type="compositionally biased region" description="Low complexity" evidence="1">
    <location>
        <begin position="124"/>
        <end position="142"/>
    </location>
</feature>
<feature type="compositionally biased region" description="Low complexity" evidence="1">
    <location>
        <begin position="315"/>
        <end position="325"/>
    </location>
</feature>
<evidence type="ECO:0000313" key="2">
    <source>
        <dbReference type="EMBL" id="KAJ2899268.1"/>
    </source>
</evidence>
<name>A0AAD5RP15_9PEZI</name>
<organism evidence="2 3">
    <name type="scientific">Zalerion maritima</name>
    <dbReference type="NCBI Taxonomy" id="339359"/>
    <lineage>
        <taxon>Eukaryota</taxon>
        <taxon>Fungi</taxon>
        <taxon>Dikarya</taxon>
        <taxon>Ascomycota</taxon>
        <taxon>Pezizomycotina</taxon>
        <taxon>Sordariomycetes</taxon>
        <taxon>Lulworthiomycetidae</taxon>
        <taxon>Lulworthiales</taxon>
        <taxon>Lulworthiaceae</taxon>
        <taxon>Zalerion</taxon>
    </lineage>
</organism>
<evidence type="ECO:0000256" key="1">
    <source>
        <dbReference type="SAM" id="MobiDB-lite"/>
    </source>
</evidence>
<feature type="region of interest" description="Disordered" evidence="1">
    <location>
        <begin position="311"/>
        <end position="349"/>
    </location>
</feature>
<feature type="region of interest" description="Disordered" evidence="1">
    <location>
        <begin position="79"/>
        <end position="142"/>
    </location>
</feature>
<sequence length="449" mass="48725">MPRPNIARALTSGPSIEATRGHSIFAICMPQKTDSEIDENFRPLFTQSSLLRLLAEVERSLPPTAEDAISPFSRQRLEARDAHGTGPDSIAAEDCSPRATRANTSTDGTSGPDGAANGTSQEEPGPSAAPRSPTTTGPSPTLRLVESWTDVLGELAHARQNGGACPILFYDIHKKYQAEVVNQVSIAELQGPTFISGISTAAIPRGSGDGSSNREISLPVVLPCGHVWGSASLIPQLAMAGVNVPPSGHQGCPRPDCGRSLLYEGCGCHFYRRAWSRWVADWLEDECEDEDEARERLGSVDQTGWVGVVGNWSLRPGGQQTQPRSQPQPEPQPSQTTPPPPLTPSEDLPLSLVSSLSVPDPLNRGEPMEPPRFCPQCERRLVFHIALAYASDILGHDLTVVDPRTGGSDQGVFFLRREMRKAIEGYARDIIKVVLAEYAGFRREEPRFW</sequence>
<dbReference type="Proteomes" id="UP001201980">
    <property type="component" value="Unassembled WGS sequence"/>
</dbReference>
<accession>A0AAD5RP15</accession>
<gene>
    <name evidence="2" type="ORF">MKZ38_003318</name>
</gene>
<dbReference type="EMBL" id="JAKWBI020000202">
    <property type="protein sequence ID" value="KAJ2899268.1"/>
    <property type="molecule type" value="Genomic_DNA"/>
</dbReference>
<dbReference type="AlphaFoldDB" id="A0AAD5RP15"/>
<protein>
    <submittedName>
        <fullName evidence="2">Uncharacterized protein</fullName>
    </submittedName>
</protein>
<feature type="compositionally biased region" description="Pro residues" evidence="1">
    <location>
        <begin position="326"/>
        <end position="343"/>
    </location>
</feature>
<evidence type="ECO:0000313" key="3">
    <source>
        <dbReference type="Proteomes" id="UP001201980"/>
    </source>
</evidence>
<reference evidence="2" key="1">
    <citation type="submission" date="2022-07" db="EMBL/GenBank/DDBJ databases">
        <title>Draft genome sequence of Zalerion maritima ATCC 34329, a (micro)plastics degrading marine fungus.</title>
        <authorList>
            <person name="Paco A."/>
            <person name="Goncalves M.F.M."/>
            <person name="Rocha-Santos T.A.P."/>
            <person name="Alves A."/>
        </authorList>
    </citation>
    <scope>NUCLEOTIDE SEQUENCE</scope>
    <source>
        <strain evidence="2">ATCC 34329</strain>
    </source>
</reference>
<proteinExistence type="predicted"/>
<comment type="caution">
    <text evidence="2">The sequence shown here is derived from an EMBL/GenBank/DDBJ whole genome shotgun (WGS) entry which is preliminary data.</text>
</comment>